<comment type="caution">
    <text evidence="1">The sequence shown here is derived from an EMBL/GenBank/DDBJ whole genome shotgun (WGS) entry which is preliminary data.</text>
</comment>
<protein>
    <submittedName>
        <fullName evidence="1">Uncharacterized protein</fullName>
    </submittedName>
</protein>
<gene>
    <name evidence="1" type="ORF">GQ607_010739</name>
</gene>
<accession>A0A8H3ZJX5</accession>
<dbReference type="AlphaFoldDB" id="A0A8H3ZJX5"/>
<dbReference type="EMBL" id="WOWK01000065">
    <property type="protein sequence ID" value="KAF0322013.1"/>
    <property type="molecule type" value="Genomic_DNA"/>
</dbReference>
<reference evidence="1 2" key="1">
    <citation type="submission" date="2019-12" db="EMBL/GenBank/DDBJ databases">
        <title>A genome sequence resource for the geographically widespread anthracnose pathogen Colletotrichum asianum.</title>
        <authorList>
            <person name="Meng Y."/>
        </authorList>
    </citation>
    <scope>NUCLEOTIDE SEQUENCE [LARGE SCALE GENOMIC DNA]</scope>
    <source>
        <strain evidence="1 2">ICMP 18580</strain>
    </source>
</reference>
<proteinExistence type="predicted"/>
<organism evidence="1 2">
    <name type="scientific">Colletotrichum asianum</name>
    <dbReference type="NCBI Taxonomy" id="702518"/>
    <lineage>
        <taxon>Eukaryota</taxon>
        <taxon>Fungi</taxon>
        <taxon>Dikarya</taxon>
        <taxon>Ascomycota</taxon>
        <taxon>Pezizomycotina</taxon>
        <taxon>Sordariomycetes</taxon>
        <taxon>Hypocreomycetidae</taxon>
        <taxon>Glomerellales</taxon>
        <taxon>Glomerellaceae</taxon>
        <taxon>Colletotrichum</taxon>
        <taxon>Colletotrichum gloeosporioides species complex</taxon>
    </lineage>
</organism>
<evidence type="ECO:0000313" key="2">
    <source>
        <dbReference type="Proteomes" id="UP000434172"/>
    </source>
</evidence>
<keyword evidence="2" id="KW-1185">Reference proteome</keyword>
<sequence>MSRSRRPSLSACFSDSMQLDLHSCGHLARLVTSASPSVWFLTLPLSTDTPSTCCYQERIGRSTCRR</sequence>
<name>A0A8H3ZJX5_9PEZI</name>
<dbReference type="Proteomes" id="UP000434172">
    <property type="component" value="Unassembled WGS sequence"/>
</dbReference>
<evidence type="ECO:0000313" key="1">
    <source>
        <dbReference type="EMBL" id="KAF0322013.1"/>
    </source>
</evidence>